<dbReference type="InterPro" id="IPR013344">
    <property type="entry name" value="RNR_NrdJ/NrdZ"/>
</dbReference>
<feature type="domain" description="Ribonucleotide reductase large subunit C-terminal" evidence="14">
    <location>
        <begin position="184"/>
        <end position="670"/>
    </location>
</feature>
<keyword evidence="7 13" id="KW-0547">Nucleotide-binding</keyword>
<dbReference type="GO" id="GO:0071897">
    <property type="term" value="P:DNA biosynthetic process"/>
    <property type="evidence" value="ECO:0007669"/>
    <property type="project" value="UniProtKB-KW"/>
</dbReference>
<comment type="cofactor">
    <cofactor evidence="1 13">
        <name>adenosylcob(III)alamin</name>
        <dbReference type="ChEBI" id="CHEBI:18408"/>
    </cofactor>
</comment>
<evidence type="ECO:0000256" key="13">
    <source>
        <dbReference type="RuleBase" id="RU364064"/>
    </source>
</evidence>
<dbReference type="PRINTS" id="PR01183">
    <property type="entry name" value="RIBORDTASEM1"/>
</dbReference>
<dbReference type="RefSeq" id="WP_245128307.1">
    <property type="nucleotide sequence ID" value="NZ_JALJEJ010000001.1"/>
</dbReference>
<dbReference type="Pfam" id="PF12637">
    <property type="entry name" value="TSCPD"/>
    <property type="match status" value="1"/>
</dbReference>
<dbReference type="EC" id="1.17.4.1" evidence="3 13"/>
<dbReference type="InterPro" id="IPR013678">
    <property type="entry name" value="RNR_2_N"/>
</dbReference>
<name>A0A9X1WZV8_9SPHI</name>
<keyword evidence="5 13" id="KW-0846">Cobalamin</keyword>
<feature type="domain" description="TSCPD" evidence="16">
    <location>
        <begin position="907"/>
        <end position="1008"/>
    </location>
</feature>
<comment type="catalytic activity">
    <reaction evidence="12 13">
        <text>a 2'-deoxyribonucleoside 5'-diphosphate + [thioredoxin]-disulfide + H2O = a ribonucleoside 5'-diphosphate + [thioredoxin]-dithiol</text>
        <dbReference type="Rhea" id="RHEA:23252"/>
        <dbReference type="Rhea" id="RHEA-COMP:10698"/>
        <dbReference type="Rhea" id="RHEA-COMP:10700"/>
        <dbReference type="ChEBI" id="CHEBI:15377"/>
        <dbReference type="ChEBI" id="CHEBI:29950"/>
        <dbReference type="ChEBI" id="CHEBI:50058"/>
        <dbReference type="ChEBI" id="CHEBI:57930"/>
        <dbReference type="ChEBI" id="CHEBI:73316"/>
        <dbReference type="EC" id="1.17.4.1"/>
    </reaction>
</comment>
<dbReference type="CDD" id="cd02888">
    <property type="entry name" value="RNR_II_dimer"/>
    <property type="match status" value="1"/>
</dbReference>
<dbReference type="PANTHER" id="PTHR43371">
    <property type="entry name" value="VITAMIN B12-DEPENDENT RIBONUCLEOTIDE REDUCTASE"/>
    <property type="match status" value="1"/>
</dbReference>
<dbReference type="NCBIfam" id="TIGR02504">
    <property type="entry name" value="NrdJ_Z"/>
    <property type="match status" value="1"/>
</dbReference>
<dbReference type="InterPro" id="IPR000788">
    <property type="entry name" value="RNR_lg_C"/>
</dbReference>
<dbReference type="SUPFAM" id="SSF51998">
    <property type="entry name" value="PFL-like glycyl radical enzymes"/>
    <property type="match status" value="1"/>
</dbReference>
<comment type="function">
    <text evidence="11 13">Catalyzes the reduction of ribonucleotides to deoxyribonucleotides. May function to provide a pool of deoxyribonucleotide precursors for DNA repair during oxygen limitation and/or for immediate growth after restoration of oxygen.</text>
</comment>
<keyword evidence="9" id="KW-1015">Disulfide bond</keyword>
<proteinExistence type="inferred from homology"/>
<keyword evidence="10 13" id="KW-0170">Cobalt</keyword>
<keyword evidence="6 13" id="KW-0237">DNA synthesis</keyword>
<evidence type="ECO:0000256" key="6">
    <source>
        <dbReference type="ARBA" id="ARBA00022634"/>
    </source>
</evidence>
<dbReference type="Pfam" id="PF02867">
    <property type="entry name" value="Ribonuc_red_lgC"/>
    <property type="match status" value="2"/>
</dbReference>
<dbReference type="GO" id="GO:0031419">
    <property type="term" value="F:cobalamin binding"/>
    <property type="evidence" value="ECO:0007669"/>
    <property type="project" value="UniProtKB-KW"/>
</dbReference>
<keyword evidence="8 13" id="KW-0560">Oxidoreductase</keyword>
<dbReference type="NCBIfam" id="NF005122">
    <property type="entry name" value="PRK06556.1"/>
    <property type="match status" value="1"/>
</dbReference>
<evidence type="ECO:0000256" key="11">
    <source>
        <dbReference type="ARBA" id="ARBA00025437"/>
    </source>
</evidence>
<evidence type="ECO:0000256" key="1">
    <source>
        <dbReference type="ARBA" id="ARBA00001922"/>
    </source>
</evidence>
<gene>
    <name evidence="17" type="ORF">MUY27_02075</name>
</gene>
<evidence type="ECO:0000313" key="17">
    <source>
        <dbReference type="EMBL" id="MCJ8208478.1"/>
    </source>
</evidence>
<evidence type="ECO:0000256" key="4">
    <source>
        <dbReference type="ARBA" id="ARBA00014409"/>
    </source>
</evidence>
<dbReference type="PANTHER" id="PTHR43371:SF1">
    <property type="entry name" value="RIBONUCLEOSIDE-DIPHOSPHATE REDUCTASE"/>
    <property type="match status" value="1"/>
</dbReference>
<evidence type="ECO:0000259" key="16">
    <source>
        <dbReference type="Pfam" id="PF12637"/>
    </source>
</evidence>
<evidence type="ECO:0000256" key="7">
    <source>
        <dbReference type="ARBA" id="ARBA00022741"/>
    </source>
</evidence>
<protein>
    <recommendedName>
        <fullName evidence="4 13">Vitamin B12-dependent ribonucleotide reductase</fullName>
        <ecNumber evidence="3 13">1.17.4.1</ecNumber>
    </recommendedName>
</protein>
<feature type="domain" description="Ribonucleotide reductase large subunit C-terminal" evidence="14">
    <location>
        <begin position="718"/>
        <end position="829"/>
    </location>
</feature>
<dbReference type="InterPro" id="IPR050862">
    <property type="entry name" value="RdRp_reductase_class-2"/>
</dbReference>
<dbReference type="InterPro" id="IPR024434">
    <property type="entry name" value="TSCPD_dom"/>
</dbReference>
<dbReference type="Proteomes" id="UP001139450">
    <property type="component" value="Unassembled WGS sequence"/>
</dbReference>
<evidence type="ECO:0000256" key="3">
    <source>
        <dbReference type="ARBA" id="ARBA00012274"/>
    </source>
</evidence>
<dbReference type="GO" id="GO:0000166">
    <property type="term" value="F:nucleotide binding"/>
    <property type="evidence" value="ECO:0007669"/>
    <property type="project" value="UniProtKB-KW"/>
</dbReference>
<evidence type="ECO:0000256" key="10">
    <source>
        <dbReference type="ARBA" id="ARBA00023285"/>
    </source>
</evidence>
<evidence type="ECO:0000259" key="15">
    <source>
        <dbReference type="Pfam" id="PF08471"/>
    </source>
</evidence>
<dbReference type="EMBL" id="JALJEJ010000001">
    <property type="protein sequence ID" value="MCJ8208478.1"/>
    <property type="molecule type" value="Genomic_DNA"/>
</dbReference>
<dbReference type="Gene3D" id="3.20.70.20">
    <property type="match status" value="2"/>
</dbReference>
<evidence type="ECO:0000256" key="8">
    <source>
        <dbReference type="ARBA" id="ARBA00023002"/>
    </source>
</evidence>
<feature type="domain" description="Ribonucleotide reductase class II vitamin B12-dependent N-terminal" evidence="15">
    <location>
        <begin position="36"/>
        <end position="133"/>
    </location>
</feature>
<accession>A0A9X1WZV8</accession>
<organism evidence="17 18">
    <name type="scientific">Mucilaginibacter straminoryzae</name>
    <dbReference type="NCBI Taxonomy" id="2932774"/>
    <lineage>
        <taxon>Bacteria</taxon>
        <taxon>Pseudomonadati</taxon>
        <taxon>Bacteroidota</taxon>
        <taxon>Sphingobacteriia</taxon>
        <taxon>Sphingobacteriales</taxon>
        <taxon>Sphingobacteriaceae</taxon>
        <taxon>Mucilaginibacter</taxon>
    </lineage>
</organism>
<dbReference type="GO" id="GO:0004748">
    <property type="term" value="F:ribonucleoside-diphosphate reductase activity, thioredoxin disulfide as acceptor"/>
    <property type="evidence" value="ECO:0007669"/>
    <property type="project" value="UniProtKB-EC"/>
</dbReference>
<dbReference type="AlphaFoldDB" id="A0A9X1WZV8"/>
<keyword evidence="18" id="KW-1185">Reference proteome</keyword>
<evidence type="ECO:0000256" key="9">
    <source>
        <dbReference type="ARBA" id="ARBA00023157"/>
    </source>
</evidence>
<evidence type="ECO:0000256" key="12">
    <source>
        <dbReference type="ARBA" id="ARBA00047754"/>
    </source>
</evidence>
<dbReference type="Pfam" id="PF08471">
    <property type="entry name" value="Ribonuc_red_2_N"/>
    <property type="match status" value="1"/>
</dbReference>
<comment type="similarity">
    <text evidence="2 13">Belongs to the ribonucleoside diphosphate reductase class-2 family.</text>
</comment>
<reference evidence="17" key="1">
    <citation type="submission" date="2022-04" db="EMBL/GenBank/DDBJ databases">
        <title>Mucilaginibacter sp. RS28 isolated from freshwater.</title>
        <authorList>
            <person name="Ko S.-R."/>
        </authorList>
    </citation>
    <scope>NUCLEOTIDE SEQUENCE</scope>
    <source>
        <strain evidence="17">RS28</strain>
    </source>
</reference>
<evidence type="ECO:0000256" key="5">
    <source>
        <dbReference type="ARBA" id="ARBA00022628"/>
    </source>
</evidence>
<evidence type="ECO:0000313" key="18">
    <source>
        <dbReference type="Proteomes" id="UP001139450"/>
    </source>
</evidence>
<evidence type="ECO:0000259" key="14">
    <source>
        <dbReference type="Pfam" id="PF02867"/>
    </source>
</evidence>
<comment type="caution">
    <text evidence="17">The sequence shown here is derived from an EMBL/GenBank/DDBJ whole genome shotgun (WGS) entry which is preliminary data.</text>
</comment>
<sequence length="1109" mass="122367">MSKNISKKAATPKGLKVSRHFTRDGVDVYDMFKYEKRSSVIRNPSGDAVFEMNDVEVPASWSQVATDILAQKYFRKAGVPQPDGTTGSEKSIKQVAHRMANCWKDWGMRYGYFASKEDADIFYDEIVYTLVSQRAAPNSPQWFNTGLHTSYGISGKPQGHYYVDPVTEKLTKSTSAYERPQPHACFILSVEDDLVNDGGIMDLWVREARIFKYGSGVGTNFSRIRGENEKLSGGGYSSGLMSFLKIGDRAAGAIKSGGTTRRAAKMVCLDLDHPEIEKFVNWKVEEEKKVAALIAAGYSSDYEGEAYRTVSGQNSNNSVRIPNTFFHALNSGSSWDLTARSSGKVMKSISAQKLWDDIAFAAWACADPGVQYDSTINEWHTCPEGGRINASNPCSEYMFLDNTACNLASINLAHYFDKDTRVFDVKAFEHSCRIWTIVLEVSVLMAQFPSKEVAELSYDYRTLGLGYANLGSALMVNGIPYDSDKARAIGGAITAIMTGTAYATSAEMARELGPFRRYNENKQHMMRVMRNHRYAAYNSPENYEGLEILPPGIDQSICPDYLLSSACNAWDKAVEMGEKHGYRNAQTTVIAPTGTIGLVMDCDTTGIEPDFALVKFKKLSGGGYFKIINQAVPEALRNLGYDEHQVEAIVNYAKGAATLAGAPHINPETLKGKGLTNSEIEKLDKAVVSAFEIGFAFNVWTLGEDALKRLGFTAEQYNSMNFNLLRALGFTTKQIAEANEYVCGTMTIEGAPYLKQEHYPIFDCANKCGAKGERYIHAHGHIKMMAAAQPFLSGAISKTINLPNEAKVEEIKDCYELSWKLGLKANALYRDGCKLSQPLSTKSDKKEEDDKLEEVEEVLGKAAELKLSDLTPDQVLEAAMAIMEKSKDTNFMRKLSMVVQKKSMPYKRRGFTQKASIDGQTVFVRTGEYEDGTLGEIFVDMHKEGATFRSLMNCFAIAVSVGLQYGVPLEEYVEKFTFTRFEPAGMVMGHANIKSATSIIDYIFRMLGYEYLNRTDLVHVITEQNVIIGDPQFENDEFGPADADNIYKPAAEQAAASTVSVGGAKKQLSVDLSMGVQSDAPACNVCGHTTVRSGTCYKCLNCGNSMGCS</sequence>
<evidence type="ECO:0000256" key="2">
    <source>
        <dbReference type="ARBA" id="ARBA00007405"/>
    </source>
</evidence>
<dbReference type="GO" id="GO:0050897">
    <property type="term" value="F:cobalt ion binding"/>
    <property type="evidence" value="ECO:0007669"/>
    <property type="project" value="InterPro"/>
</dbReference>